<evidence type="ECO:0000313" key="3">
    <source>
        <dbReference type="Proteomes" id="UP000673394"/>
    </source>
</evidence>
<dbReference type="InterPro" id="IPR011009">
    <property type="entry name" value="Kinase-like_dom_sf"/>
</dbReference>
<organism evidence="2 3">
    <name type="scientific">Paenibacillus lignilyticus</name>
    <dbReference type="NCBI Taxonomy" id="1172615"/>
    <lineage>
        <taxon>Bacteria</taxon>
        <taxon>Bacillati</taxon>
        <taxon>Bacillota</taxon>
        <taxon>Bacilli</taxon>
        <taxon>Bacillales</taxon>
        <taxon>Paenibacillaceae</taxon>
        <taxon>Paenibacillus</taxon>
    </lineage>
</organism>
<protein>
    <submittedName>
        <fullName evidence="2">Aminoglycoside phosphotransferase family protein</fullName>
    </submittedName>
</protein>
<dbReference type="Pfam" id="PF01636">
    <property type="entry name" value="APH"/>
    <property type="match status" value="1"/>
</dbReference>
<sequence length="312" mass="34773">MENSSVNQAEQIAGDYLQEQVISSYQILGKGFVNEVCVVETAAHKVVVRMNDSSVYPIYIKEKWCMEQAAAAGVPGPEVLAIGIAGDTAYMLQSFVDGDNGLDAITRESEVWRQLGIYVRRVHTIDARGFGEELINATTGEFKSPPHPGSDGSWKGYVQYNINSLTADDRFIELGVISQEESVKVKERFELVKRTAYRFGLNHGDLSLKNTLVSPTGEVRLLDWGSAEVHVVPDGDIMQVLQCVIVGDGPDAEDFQAFLDGYGRKLDDFTDLKPLMLLRAFDKLRWAIDRSPDHIAYFAEFARKVVEMNLNE</sequence>
<name>A0ABS5CCR4_9BACL</name>
<feature type="domain" description="Aminoglycoside phosphotransferase" evidence="1">
    <location>
        <begin position="26"/>
        <end position="229"/>
    </location>
</feature>
<proteinExistence type="predicted"/>
<keyword evidence="3" id="KW-1185">Reference proteome</keyword>
<comment type="caution">
    <text evidence="2">The sequence shown here is derived from an EMBL/GenBank/DDBJ whole genome shotgun (WGS) entry which is preliminary data.</text>
</comment>
<dbReference type="Proteomes" id="UP000673394">
    <property type="component" value="Unassembled WGS sequence"/>
</dbReference>
<evidence type="ECO:0000259" key="1">
    <source>
        <dbReference type="Pfam" id="PF01636"/>
    </source>
</evidence>
<dbReference type="Gene3D" id="3.90.1200.10">
    <property type="match status" value="1"/>
</dbReference>
<evidence type="ECO:0000313" key="2">
    <source>
        <dbReference type="EMBL" id="MBP3963230.1"/>
    </source>
</evidence>
<accession>A0ABS5CCR4</accession>
<dbReference type="EMBL" id="JAGKSP010000003">
    <property type="protein sequence ID" value="MBP3963230.1"/>
    <property type="molecule type" value="Genomic_DNA"/>
</dbReference>
<dbReference type="InterPro" id="IPR002575">
    <property type="entry name" value="Aminoglycoside_PTrfase"/>
</dbReference>
<dbReference type="SUPFAM" id="SSF56112">
    <property type="entry name" value="Protein kinase-like (PK-like)"/>
    <property type="match status" value="1"/>
</dbReference>
<dbReference type="RefSeq" id="WP_210658166.1">
    <property type="nucleotide sequence ID" value="NZ_JAGKSP010000003.1"/>
</dbReference>
<reference evidence="2 3" key="1">
    <citation type="submission" date="2021-04" db="EMBL/GenBank/DDBJ databases">
        <title>Paenibacillus sp. DLE-14 whole genome sequence.</title>
        <authorList>
            <person name="Ham Y.J."/>
        </authorList>
    </citation>
    <scope>NUCLEOTIDE SEQUENCE [LARGE SCALE GENOMIC DNA]</scope>
    <source>
        <strain evidence="2 3">DLE-14</strain>
    </source>
</reference>
<gene>
    <name evidence="2" type="ORF">I8J30_11005</name>
</gene>